<evidence type="ECO:0000256" key="4">
    <source>
        <dbReference type="ARBA" id="ARBA00022840"/>
    </source>
</evidence>
<dbReference type="InterPro" id="IPR011009">
    <property type="entry name" value="Kinase-like_dom_sf"/>
</dbReference>
<keyword evidence="4 5" id="KW-0067">ATP-binding</keyword>
<dbReference type="PANTHER" id="PTHR43289:SF34">
    <property type="entry name" value="SERINE_THREONINE-PROTEIN KINASE YBDM-RELATED"/>
    <property type="match status" value="1"/>
</dbReference>
<dbReference type="PANTHER" id="PTHR43289">
    <property type="entry name" value="MITOGEN-ACTIVATED PROTEIN KINASE KINASE KINASE 20-RELATED"/>
    <property type="match status" value="1"/>
</dbReference>
<dbReference type="InterPro" id="IPR008271">
    <property type="entry name" value="Ser/Thr_kinase_AS"/>
</dbReference>
<protein>
    <recommendedName>
        <fullName evidence="6">Protein kinase domain-containing protein</fullName>
    </recommendedName>
</protein>
<dbReference type="EMBL" id="AP027079">
    <property type="protein sequence ID" value="BDU70309.1"/>
    <property type="molecule type" value="Genomic_DNA"/>
</dbReference>
<dbReference type="PROSITE" id="PS00107">
    <property type="entry name" value="PROTEIN_KINASE_ATP"/>
    <property type="match status" value="1"/>
</dbReference>
<accession>A0ABM8DTE5</accession>
<dbReference type="Pfam" id="PF00069">
    <property type="entry name" value="Pkinase"/>
    <property type="match status" value="1"/>
</dbReference>
<feature type="domain" description="Protein kinase" evidence="6">
    <location>
        <begin position="13"/>
        <end position="259"/>
    </location>
</feature>
<evidence type="ECO:0000256" key="2">
    <source>
        <dbReference type="ARBA" id="ARBA00022741"/>
    </source>
</evidence>
<dbReference type="SMART" id="SM00220">
    <property type="entry name" value="S_TKc"/>
    <property type="match status" value="1"/>
</dbReference>
<evidence type="ECO:0000256" key="1">
    <source>
        <dbReference type="ARBA" id="ARBA00022679"/>
    </source>
</evidence>
<reference evidence="8" key="1">
    <citation type="journal article" date="2023" name="Int. J. Syst. Evol. Microbiol.">
        <title>Mesoterricola silvestris gen. nov., sp. nov., Mesoterricola sediminis sp. nov., Geothrix oryzae sp. nov., Geothrix edaphica sp. nov., Geothrix rubra sp. nov., and Geothrix limicola sp. nov., six novel members of Acidobacteriota isolated from soils.</title>
        <authorList>
            <person name="Itoh H."/>
            <person name="Sugisawa Y."/>
            <person name="Mise K."/>
            <person name="Xu Z."/>
            <person name="Kuniyasu M."/>
            <person name="Ushijima N."/>
            <person name="Kawano K."/>
            <person name="Kobayashi E."/>
            <person name="Shiratori Y."/>
            <person name="Masuda Y."/>
            <person name="Senoo K."/>
        </authorList>
    </citation>
    <scope>NUCLEOTIDE SEQUENCE [LARGE SCALE GENOMIC DNA]</scope>
    <source>
        <strain evidence="8">Red222</strain>
    </source>
</reference>
<proteinExistence type="predicted"/>
<dbReference type="Gene3D" id="3.30.200.20">
    <property type="entry name" value="Phosphorylase Kinase, domain 1"/>
    <property type="match status" value="1"/>
</dbReference>
<gene>
    <name evidence="7" type="ORF">GETHOR_24100</name>
</gene>
<keyword evidence="1" id="KW-0808">Transferase</keyword>
<keyword evidence="3" id="KW-0418">Kinase</keyword>
<evidence type="ECO:0000313" key="8">
    <source>
        <dbReference type="Proteomes" id="UP001242010"/>
    </source>
</evidence>
<dbReference type="InterPro" id="IPR011989">
    <property type="entry name" value="ARM-like"/>
</dbReference>
<evidence type="ECO:0000256" key="3">
    <source>
        <dbReference type="ARBA" id="ARBA00022777"/>
    </source>
</evidence>
<organism evidence="7 8">
    <name type="scientific">Geothrix oryzae</name>
    <dbReference type="NCBI Taxonomy" id="2927975"/>
    <lineage>
        <taxon>Bacteria</taxon>
        <taxon>Pseudomonadati</taxon>
        <taxon>Acidobacteriota</taxon>
        <taxon>Holophagae</taxon>
        <taxon>Holophagales</taxon>
        <taxon>Holophagaceae</taxon>
        <taxon>Geothrix</taxon>
    </lineage>
</organism>
<evidence type="ECO:0000313" key="7">
    <source>
        <dbReference type="EMBL" id="BDU70309.1"/>
    </source>
</evidence>
<name>A0ABM8DTE5_9BACT</name>
<dbReference type="InterPro" id="IPR016024">
    <property type="entry name" value="ARM-type_fold"/>
</dbReference>
<dbReference type="InterPro" id="IPR000719">
    <property type="entry name" value="Prot_kinase_dom"/>
</dbReference>
<dbReference type="PROSITE" id="PS50011">
    <property type="entry name" value="PROTEIN_KINASE_DOM"/>
    <property type="match status" value="1"/>
</dbReference>
<dbReference type="InterPro" id="IPR017441">
    <property type="entry name" value="Protein_kinase_ATP_BS"/>
</dbReference>
<dbReference type="RefSeq" id="WP_286354028.1">
    <property type="nucleotide sequence ID" value="NZ_AP027079.1"/>
</dbReference>
<dbReference type="CDD" id="cd14014">
    <property type="entry name" value="STKc_PknB_like"/>
    <property type="match status" value="1"/>
</dbReference>
<evidence type="ECO:0000256" key="5">
    <source>
        <dbReference type="PROSITE-ProRule" id="PRU10141"/>
    </source>
</evidence>
<dbReference type="Proteomes" id="UP001242010">
    <property type="component" value="Chromosome"/>
</dbReference>
<dbReference type="SUPFAM" id="SSF48371">
    <property type="entry name" value="ARM repeat"/>
    <property type="match status" value="1"/>
</dbReference>
<sequence length="471" mass="50436">MSALRPPAQIGSVRLLEPLGEGGMALVFRGEDRFRGVSSAVKLLRPEVHGDADLVRRFLREGEVLTHLSHPHLVEIFAFGRSGVWPYLVMELLPGGSLKACRGEAPAALVRRLVPICDALRVAHGEGVIHRDLKPSNLLFAPDGRLKVTDFGVCLWEGGEGRTRATRSHMVVGTLGYMAPEQHGDPRRVDGRCDVYALGAILYEFTTGQAYAQVQLPPSAARTGFPPRLAGLILRALQPEASKRLPDMEAFGQELSTWLDSAEAAGWGEEPLPGYRTVDRETATLAGPRDESGPEERLGPYLDALTTGPVGIRRSAAEGLCGAARPVDAPWLLEALDRGPEGSRFALVKALGRVGDASALPAILALVPDPFTQREAVEAAADLALRTGRVDEVRAALQEPGLGSAWRWASRAALGDAAWAEALLAAWPALAQPFRVQALEAAHRLPSDLRAQVKAATADASGNARHAWDGL</sequence>
<dbReference type="Gene3D" id="1.10.510.10">
    <property type="entry name" value="Transferase(Phosphotransferase) domain 1"/>
    <property type="match status" value="1"/>
</dbReference>
<dbReference type="PROSITE" id="PS00108">
    <property type="entry name" value="PROTEIN_KINASE_ST"/>
    <property type="match status" value="1"/>
</dbReference>
<evidence type="ECO:0000259" key="6">
    <source>
        <dbReference type="PROSITE" id="PS50011"/>
    </source>
</evidence>
<keyword evidence="8" id="KW-1185">Reference proteome</keyword>
<dbReference type="Gene3D" id="1.25.10.10">
    <property type="entry name" value="Leucine-rich Repeat Variant"/>
    <property type="match status" value="1"/>
</dbReference>
<dbReference type="SUPFAM" id="SSF56112">
    <property type="entry name" value="Protein kinase-like (PK-like)"/>
    <property type="match status" value="1"/>
</dbReference>
<keyword evidence="2 5" id="KW-0547">Nucleotide-binding</keyword>
<feature type="binding site" evidence="5">
    <location>
        <position position="42"/>
    </location>
    <ligand>
        <name>ATP</name>
        <dbReference type="ChEBI" id="CHEBI:30616"/>
    </ligand>
</feature>